<keyword evidence="1" id="KW-0812">Transmembrane</keyword>
<keyword evidence="1" id="KW-1133">Transmembrane helix</keyword>
<keyword evidence="1" id="KW-0472">Membrane</keyword>
<dbReference type="EMBL" id="JBHTBL010000002">
    <property type="protein sequence ID" value="MFC7323679.1"/>
    <property type="molecule type" value="Genomic_DNA"/>
</dbReference>
<evidence type="ECO:0000256" key="1">
    <source>
        <dbReference type="SAM" id="Phobius"/>
    </source>
</evidence>
<keyword evidence="3" id="KW-1185">Reference proteome</keyword>
<evidence type="ECO:0000313" key="3">
    <source>
        <dbReference type="Proteomes" id="UP001596545"/>
    </source>
</evidence>
<sequence>MPASILSDKLDTNDLWAVGGVLTAFGGALTVILGLVRDETAVVMAGSAAMLTSASVLLLVTVTTRAQGDAAG</sequence>
<dbReference type="Proteomes" id="UP001596545">
    <property type="component" value="Unassembled WGS sequence"/>
</dbReference>
<evidence type="ECO:0008006" key="4">
    <source>
        <dbReference type="Google" id="ProtNLM"/>
    </source>
</evidence>
<evidence type="ECO:0000313" key="2">
    <source>
        <dbReference type="EMBL" id="MFC7323679.1"/>
    </source>
</evidence>
<proteinExistence type="predicted"/>
<reference evidence="2 3" key="1">
    <citation type="journal article" date="2019" name="Int. J. Syst. Evol. Microbiol.">
        <title>The Global Catalogue of Microorganisms (GCM) 10K type strain sequencing project: providing services to taxonomists for standard genome sequencing and annotation.</title>
        <authorList>
            <consortium name="The Broad Institute Genomics Platform"/>
            <consortium name="The Broad Institute Genome Sequencing Center for Infectious Disease"/>
            <person name="Wu L."/>
            <person name="Ma J."/>
        </authorList>
    </citation>
    <scope>NUCLEOTIDE SEQUENCE [LARGE SCALE GENOMIC DNA]</scope>
    <source>
        <strain evidence="2 3">CGMCC 1.12554</strain>
    </source>
</reference>
<feature type="transmembrane region" description="Helical" evidence="1">
    <location>
        <begin position="15"/>
        <end position="35"/>
    </location>
</feature>
<accession>A0ABD6AHL0</accession>
<gene>
    <name evidence="2" type="ORF">ACFQMF_03675</name>
</gene>
<comment type="caution">
    <text evidence="2">The sequence shown here is derived from an EMBL/GenBank/DDBJ whole genome shotgun (WGS) entry which is preliminary data.</text>
</comment>
<protein>
    <recommendedName>
        <fullName evidence="4">Major facilitator superfamily (MFS) profile domain-containing protein</fullName>
    </recommendedName>
</protein>
<name>A0ABD6AHL0_9EURY</name>
<organism evidence="2 3">
    <name type="scientific">Halorubrum rutilum</name>
    <dbReference type="NCBI Taxonomy" id="1364933"/>
    <lineage>
        <taxon>Archaea</taxon>
        <taxon>Methanobacteriati</taxon>
        <taxon>Methanobacteriota</taxon>
        <taxon>Stenosarchaea group</taxon>
        <taxon>Halobacteria</taxon>
        <taxon>Halobacteriales</taxon>
        <taxon>Haloferacaceae</taxon>
        <taxon>Halorubrum</taxon>
    </lineage>
</organism>
<dbReference type="RefSeq" id="WP_379791578.1">
    <property type="nucleotide sequence ID" value="NZ_JBHTBL010000002.1"/>
</dbReference>
<dbReference type="AlphaFoldDB" id="A0ABD6AHL0"/>
<feature type="transmembrane region" description="Helical" evidence="1">
    <location>
        <begin position="42"/>
        <end position="62"/>
    </location>
</feature>